<proteinExistence type="predicted"/>
<accession>A0A4U1CQ43</accession>
<sequence length="236" mass="27986">MTFNLFLDESCHFEKDNSSVMCIGYIKVPEASYQKLYECIRSLKLEHKSTFELKWNKFSNSRLPFYKALVDLFFDSPLEFRCILVKYKDRLSHEEFNGGSHENFYYKMTYFLLKPNNLGSDYKVFLDVINTRGKERLNKIQEIFRHLHNGESPFVSFQHLHTENLFFQLTDLFVGAITYKSRVVAGDFKASHPAKMEFVKYLEERSGYLLEEGTEPWETKFNIFDHQPNMNKNVGQ</sequence>
<evidence type="ECO:0000313" key="1">
    <source>
        <dbReference type="EMBL" id="TKC08925.1"/>
    </source>
</evidence>
<dbReference type="RefSeq" id="WP_136834344.1">
    <property type="nucleotide sequence ID" value="NZ_SWBQ01000001.1"/>
</dbReference>
<dbReference type="Pfam" id="PF12686">
    <property type="entry name" value="DUF3800"/>
    <property type="match status" value="1"/>
</dbReference>
<keyword evidence="2" id="KW-1185">Reference proteome</keyword>
<name>A0A4U1CQ43_9SPHI</name>
<evidence type="ECO:0000313" key="2">
    <source>
        <dbReference type="Proteomes" id="UP000307244"/>
    </source>
</evidence>
<comment type="caution">
    <text evidence="1">The sequence shown here is derived from an EMBL/GenBank/DDBJ whole genome shotgun (WGS) entry which is preliminary data.</text>
</comment>
<dbReference type="AlphaFoldDB" id="A0A4U1CQ43"/>
<dbReference type="OrthoDB" id="9799211at2"/>
<dbReference type="Proteomes" id="UP000307244">
    <property type="component" value="Unassembled WGS sequence"/>
</dbReference>
<gene>
    <name evidence="1" type="ORF">FA047_02180</name>
</gene>
<organism evidence="1 2">
    <name type="scientific">Pedobacter frigoris</name>
    <dbReference type="NCBI Taxonomy" id="2571272"/>
    <lineage>
        <taxon>Bacteria</taxon>
        <taxon>Pseudomonadati</taxon>
        <taxon>Bacteroidota</taxon>
        <taxon>Sphingobacteriia</taxon>
        <taxon>Sphingobacteriales</taxon>
        <taxon>Sphingobacteriaceae</taxon>
        <taxon>Pedobacter</taxon>
    </lineage>
</organism>
<dbReference type="InterPro" id="IPR024524">
    <property type="entry name" value="DUF3800"/>
</dbReference>
<dbReference type="EMBL" id="SWBQ01000001">
    <property type="protein sequence ID" value="TKC08925.1"/>
    <property type="molecule type" value="Genomic_DNA"/>
</dbReference>
<reference evidence="1 2" key="1">
    <citation type="submission" date="2019-04" db="EMBL/GenBank/DDBJ databases">
        <title>Pedobacter sp. RP-3-15 sp. nov., isolated from Arctic soil.</title>
        <authorList>
            <person name="Dahal R.H."/>
            <person name="Kim D.-U."/>
        </authorList>
    </citation>
    <scope>NUCLEOTIDE SEQUENCE [LARGE SCALE GENOMIC DNA]</scope>
    <source>
        <strain evidence="1 2">RP-3-15</strain>
    </source>
</reference>
<protein>
    <submittedName>
        <fullName evidence="1">DUF3800 domain-containing protein</fullName>
    </submittedName>
</protein>